<dbReference type="Proteomes" id="UP000184440">
    <property type="component" value="Unassembled WGS sequence"/>
</dbReference>
<proteinExistence type="predicted"/>
<organism evidence="2 3">
    <name type="scientific">Cryptosporangium aurantiacum</name>
    <dbReference type="NCBI Taxonomy" id="134849"/>
    <lineage>
        <taxon>Bacteria</taxon>
        <taxon>Bacillati</taxon>
        <taxon>Actinomycetota</taxon>
        <taxon>Actinomycetes</taxon>
        <taxon>Cryptosporangiales</taxon>
        <taxon>Cryptosporangiaceae</taxon>
        <taxon>Cryptosporangium</taxon>
    </lineage>
</organism>
<name>A0A1M7PPM2_9ACTN</name>
<reference evidence="2 3" key="1">
    <citation type="submission" date="2016-11" db="EMBL/GenBank/DDBJ databases">
        <authorList>
            <person name="Jaros S."/>
            <person name="Januszkiewicz K."/>
            <person name="Wedrychowicz H."/>
        </authorList>
    </citation>
    <scope>NUCLEOTIDE SEQUENCE [LARGE SCALE GENOMIC DNA]</scope>
    <source>
        <strain evidence="2 3">DSM 46144</strain>
    </source>
</reference>
<keyword evidence="3" id="KW-1185">Reference proteome</keyword>
<protein>
    <submittedName>
        <fullName evidence="2">Uncharacterized protein</fullName>
    </submittedName>
</protein>
<gene>
    <name evidence="2" type="ORF">SAMN05443668_103547</name>
</gene>
<dbReference type="AlphaFoldDB" id="A0A1M7PPM2"/>
<dbReference type="EMBL" id="FRCS01000003">
    <property type="protein sequence ID" value="SHN19107.1"/>
    <property type="molecule type" value="Genomic_DNA"/>
</dbReference>
<feature type="region of interest" description="Disordered" evidence="1">
    <location>
        <begin position="41"/>
        <end position="64"/>
    </location>
</feature>
<accession>A0A1M7PPM2</accession>
<evidence type="ECO:0000313" key="3">
    <source>
        <dbReference type="Proteomes" id="UP000184440"/>
    </source>
</evidence>
<evidence type="ECO:0000313" key="2">
    <source>
        <dbReference type="EMBL" id="SHN19107.1"/>
    </source>
</evidence>
<dbReference type="STRING" id="134849.SAMN05443668_103547"/>
<evidence type="ECO:0000256" key="1">
    <source>
        <dbReference type="SAM" id="MobiDB-lite"/>
    </source>
</evidence>
<feature type="compositionally biased region" description="Low complexity" evidence="1">
    <location>
        <begin position="49"/>
        <end position="64"/>
    </location>
</feature>
<sequence>MNAYGPYAMTEALETWSRTQPDAFEELRKQAALGYIGDSAKDIAPAVGPSSSVTTRTTSPARSS</sequence>